<dbReference type="CDD" id="cd02440">
    <property type="entry name" value="AdoMet_MTases"/>
    <property type="match status" value="1"/>
</dbReference>
<feature type="domain" description="Methyltransferase type 11" evidence="1">
    <location>
        <begin position="61"/>
        <end position="153"/>
    </location>
</feature>
<proteinExistence type="predicted"/>
<dbReference type="InterPro" id="IPR013216">
    <property type="entry name" value="Methyltransf_11"/>
</dbReference>
<dbReference type="GO" id="GO:0008757">
    <property type="term" value="F:S-adenosylmethionine-dependent methyltransferase activity"/>
    <property type="evidence" value="ECO:0007669"/>
    <property type="project" value="InterPro"/>
</dbReference>
<dbReference type="Pfam" id="PF08241">
    <property type="entry name" value="Methyltransf_11"/>
    <property type="match status" value="1"/>
</dbReference>
<comment type="caution">
    <text evidence="2">The sequence shown here is derived from an EMBL/GenBank/DDBJ whole genome shotgun (WGS) entry which is preliminary data.</text>
</comment>
<dbReference type="PANTHER" id="PTHR43861">
    <property type="entry name" value="TRANS-ACONITATE 2-METHYLTRANSFERASE-RELATED"/>
    <property type="match status" value="1"/>
</dbReference>
<keyword evidence="2" id="KW-0830">Ubiquinone</keyword>
<protein>
    <submittedName>
        <fullName evidence="2">Ubiquinone/menaquinone biosynthesis C-methylase UbiE</fullName>
    </submittedName>
</protein>
<dbReference type="PANTHER" id="PTHR43861:SF1">
    <property type="entry name" value="TRANS-ACONITATE 2-METHYLTRANSFERASE"/>
    <property type="match status" value="1"/>
</dbReference>
<organism evidence="2 3">
    <name type="scientific">Lactovum miscens</name>
    <dbReference type="NCBI Taxonomy" id="190387"/>
    <lineage>
        <taxon>Bacteria</taxon>
        <taxon>Bacillati</taxon>
        <taxon>Bacillota</taxon>
        <taxon>Bacilli</taxon>
        <taxon>Lactobacillales</taxon>
        <taxon>Streptococcaceae</taxon>
        <taxon>Lactovum</taxon>
    </lineage>
</organism>
<evidence type="ECO:0000313" key="2">
    <source>
        <dbReference type="EMBL" id="MBB5888652.1"/>
    </source>
</evidence>
<reference evidence="2 3" key="1">
    <citation type="submission" date="2020-08" db="EMBL/GenBank/DDBJ databases">
        <title>Genomic Encyclopedia of Type Strains, Phase IV (KMG-IV): sequencing the most valuable type-strain genomes for metagenomic binning, comparative biology and taxonomic classification.</title>
        <authorList>
            <person name="Goeker M."/>
        </authorList>
    </citation>
    <scope>NUCLEOTIDE SEQUENCE [LARGE SCALE GENOMIC DNA]</scope>
    <source>
        <strain evidence="2 3">DSM 14925</strain>
    </source>
</reference>
<dbReference type="GO" id="GO:0032259">
    <property type="term" value="P:methylation"/>
    <property type="evidence" value="ECO:0007669"/>
    <property type="project" value="UniProtKB-KW"/>
</dbReference>
<accession>A0A841CAR3</accession>
<evidence type="ECO:0000313" key="3">
    <source>
        <dbReference type="Proteomes" id="UP000562464"/>
    </source>
</evidence>
<dbReference type="Gene3D" id="3.40.50.150">
    <property type="entry name" value="Vaccinia Virus protein VP39"/>
    <property type="match status" value="1"/>
</dbReference>
<dbReference type="EMBL" id="JACHHV010000036">
    <property type="protein sequence ID" value="MBB5888652.1"/>
    <property type="molecule type" value="Genomic_DNA"/>
</dbReference>
<keyword evidence="2" id="KW-0808">Transferase</keyword>
<name>A0A841CAR3_9LACT</name>
<dbReference type="RefSeq" id="WP_183540912.1">
    <property type="nucleotide sequence ID" value="NZ_DASWOY010000009.1"/>
</dbReference>
<dbReference type="InterPro" id="IPR029063">
    <property type="entry name" value="SAM-dependent_MTases_sf"/>
</dbReference>
<sequence>MPEKPKHEALNPNSFNAERDSRYHYDEIARNFDHSWDGFLSSFFKRFIVKTLDFEIHSTILDIGCANGKLLEMLNEKKAIIGTGIDISPKMVRVASELYPSFTFKSGSAQQLPLGSESFDVITCSASFHHFPDPIAFLKEVKGFLKKDGRLVIAEIRIPVITRIYNRVITDHSYEGDVQVYSPKELQTLFFETGWVIQKKKISRQIQYYELTSK</sequence>
<dbReference type="AlphaFoldDB" id="A0A841CAR3"/>
<keyword evidence="3" id="KW-1185">Reference proteome</keyword>
<gene>
    <name evidence="2" type="ORF">HNQ37_001556</name>
</gene>
<evidence type="ECO:0000259" key="1">
    <source>
        <dbReference type="Pfam" id="PF08241"/>
    </source>
</evidence>
<dbReference type="Proteomes" id="UP000562464">
    <property type="component" value="Unassembled WGS sequence"/>
</dbReference>
<keyword evidence="2" id="KW-0489">Methyltransferase</keyword>
<dbReference type="SUPFAM" id="SSF53335">
    <property type="entry name" value="S-adenosyl-L-methionine-dependent methyltransferases"/>
    <property type="match status" value="1"/>
</dbReference>